<evidence type="ECO:0000313" key="3">
    <source>
        <dbReference type="Proteomes" id="UP001472677"/>
    </source>
</evidence>
<accession>A0ABR2EI60</accession>
<evidence type="ECO:0000313" key="2">
    <source>
        <dbReference type="EMBL" id="KAK8561683.1"/>
    </source>
</evidence>
<gene>
    <name evidence="2" type="ORF">V6N12_048747</name>
</gene>
<dbReference type="Proteomes" id="UP001472677">
    <property type="component" value="Unassembled WGS sequence"/>
</dbReference>
<evidence type="ECO:0000256" key="1">
    <source>
        <dbReference type="SAM" id="SignalP"/>
    </source>
</evidence>
<sequence length="133" mass="14768">MMLATLCCMIVALVKTWRLNTAKSHSSLDKPDGNMSMFFTLLVPQFMLLGIIDGVFEQSVAGFFKNQVPPTASVFVVGKIIQLGGKPSWFQDTYPKQESIGQVLLDIDGYGFCQPRILYWGGISVQVQGFIRV</sequence>
<protein>
    <submittedName>
        <fullName evidence="2">Uncharacterized protein</fullName>
    </submittedName>
</protein>
<organism evidence="2 3">
    <name type="scientific">Hibiscus sabdariffa</name>
    <name type="common">roselle</name>
    <dbReference type="NCBI Taxonomy" id="183260"/>
    <lineage>
        <taxon>Eukaryota</taxon>
        <taxon>Viridiplantae</taxon>
        <taxon>Streptophyta</taxon>
        <taxon>Embryophyta</taxon>
        <taxon>Tracheophyta</taxon>
        <taxon>Spermatophyta</taxon>
        <taxon>Magnoliopsida</taxon>
        <taxon>eudicotyledons</taxon>
        <taxon>Gunneridae</taxon>
        <taxon>Pentapetalae</taxon>
        <taxon>rosids</taxon>
        <taxon>malvids</taxon>
        <taxon>Malvales</taxon>
        <taxon>Malvaceae</taxon>
        <taxon>Malvoideae</taxon>
        <taxon>Hibiscus</taxon>
    </lineage>
</organism>
<dbReference type="InterPro" id="IPR036259">
    <property type="entry name" value="MFS_trans_sf"/>
</dbReference>
<name>A0ABR2EI60_9ROSI</name>
<proteinExistence type="predicted"/>
<dbReference type="Gene3D" id="1.20.1250.20">
    <property type="entry name" value="MFS general substrate transporter like domains"/>
    <property type="match status" value="1"/>
</dbReference>
<comment type="caution">
    <text evidence="2">The sequence shown here is derived from an EMBL/GenBank/DDBJ whole genome shotgun (WGS) entry which is preliminary data.</text>
</comment>
<keyword evidence="1" id="KW-0732">Signal</keyword>
<feature type="chain" id="PRO_5046381230" evidence="1">
    <location>
        <begin position="17"/>
        <end position="133"/>
    </location>
</feature>
<dbReference type="EMBL" id="JBBPBM010000013">
    <property type="protein sequence ID" value="KAK8561683.1"/>
    <property type="molecule type" value="Genomic_DNA"/>
</dbReference>
<keyword evidence="3" id="KW-1185">Reference proteome</keyword>
<feature type="signal peptide" evidence="1">
    <location>
        <begin position="1"/>
        <end position="16"/>
    </location>
</feature>
<reference evidence="2 3" key="1">
    <citation type="journal article" date="2024" name="G3 (Bethesda)">
        <title>Genome assembly of Hibiscus sabdariffa L. provides insights into metabolisms of medicinal natural products.</title>
        <authorList>
            <person name="Kim T."/>
        </authorList>
    </citation>
    <scope>NUCLEOTIDE SEQUENCE [LARGE SCALE GENOMIC DNA]</scope>
    <source>
        <strain evidence="2">TK-2024</strain>
        <tissue evidence="2">Old leaves</tissue>
    </source>
</reference>